<evidence type="ECO:0000313" key="19">
    <source>
        <dbReference type="Proteomes" id="UP000179266"/>
    </source>
</evidence>
<comment type="cofactor">
    <cofactor evidence="1 16">
        <name>pyridoxal 5'-phosphate</name>
        <dbReference type="ChEBI" id="CHEBI:597326"/>
    </cofactor>
</comment>
<evidence type="ECO:0000256" key="15">
    <source>
        <dbReference type="RuleBase" id="RU004106"/>
    </source>
</evidence>
<evidence type="ECO:0000256" key="10">
    <source>
        <dbReference type="ARBA" id="ARBA00022898"/>
    </source>
</evidence>
<keyword evidence="11 17" id="KW-0100">Branched-chain amino acid biosynthesis</keyword>
<dbReference type="UniPathway" id="UPA00049">
    <property type="reaction ID" value="UER00062"/>
</dbReference>
<dbReference type="GO" id="GO:0052656">
    <property type="term" value="F:L-isoleucine-2-oxoglutarate transaminase activity"/>
    <property type="evidence" value="ECO:0007669"/>
    <property type="project" value="RHEA"/>
</dbReference>
<dbReference type="SUPFAM" id="SSF56752">
    <property type="entry name" value="D-aminoacid aminotransferase-like PLP-dependent enzymes"/>
    <property type="match status" value="1"/>
</dbReference>
<evidence type="ECO:0000256" key="16">
    <source>
        <dbReference type="RuleBase" id="RU004516"/>
    </source>
</evidence>
<dbReference type="PANTHER" id="PTHR42743">
    <property type="entry name" value="AMINO-ACID AMINOTRANSFERASE"/>
    <property type="match status" value="1"/>
</dbReference>
<keyword evidence="10 16" id="KW-0663">Pyridoxal phosphate</keyword>
<dbReference type="PANTHER" id="PTHR42743:SF11">
    <property type="entry name" value="AMINODEOXYCHORISMATE LYASE"/>
    <property type="match status" value="1"/>
</dbReference>
<keyword evidence="9 17" id="KW-0808">Transferase</keyword>
<comment type="catalytic activity">
    <reaction evidence="13 17">
        <text>L-isoleucine + 2-oxoglutarate = (S)-3-methyl-2-oxopentanoate + L-glutamate</text>
        <dbReference type="Rhea" id="RHEA:24801"/>
        <dbReference type="ChEBI" id="CHEBI:16810"/>
        <dbReference type="ChEBI" id="CHEBI:29985"/>
        <dbReference type="ChEBI" id="CHEBI:35146"/>
        <dbReference type="ChEBI" id="CHEBI:58045"/>
        <dbReference type="EC" id="2.6.1.42"/>
    </reaction>
</comment>
<evidence type="ECO:0000256" key="7">
    <source>
        <dbReference type="ARBA" id="ARBA00022576"/>
    </source>
</evidence>
<evidence type="ECO:0000313" key="18">
    <source>
        <dbReference type="EMBL" id="OGL48928.1"/>
    </source>
</evidence>
<dbReference type="Pfam" id="PF01063">
    <property type="entry name" value="Aminotran_4"/>
    <property type="match status" value="1"/>
</dbReference>
<evidence type="ECO:0000256" key="2">
    <source>
        <dbReference type="ARBA" id="ARBA00003109"/>
    </source>
</evidence>
<dbReference type="CDD" id="cd01558">
    <property type="entry name" value="D-AAT_like"/>
    <property type="match status" value="1"/>
</dbReference>
<keyword evidence="7 17" id="KW-0032">Aminotransferase</keyword>
<organism evidence="18 19">
    <name type="scientific">Candidatus Schekmanbacteria bacterium RBG_13_48_7</name>
    <dbReference type="NCBI Taxonomy" id="1817878"/>
    <lineage>
        <taxon>Bacteria</taxon>
        <taxon>Candidatus Schekmaniibacteriota</taxon>
    </lineage>
</organism>
<sequence>MGEIIYVDGEFFTDRKYAKVSVFDHGYLYGDGVFEGIRVYSGNIFRCKEHIKRLYNSAKYIMMKIPMQEQELTEILVETVRRSELRDAYIRLVISRGIGDLGLDPRKCGKATVVIICSGIQLYPEEKYRNGLSVITCSTRRNRPDTINAQTKSLNYINNILGRIEVNLSGADEGIMLTDQGYVSEATADNIFVVKNGELLTPPSHMGILEGITRGAVMDLALELGIPMKEKAILIHDVYCAEECFLTGSGAELIPVVKADGRVIGDGKPGKYFWKLLDRFREITKEQGVQVYQ</sequence>
<evidence type="ECO:0000256" key="5">
    <source>
        <dbReference type="ARBA" id="ARBA00005072"/>
    </source>
</evidence>
<evidence type="ECO:0000256" key="17">
    <source>
        <dbReference type="RuleBase" id="RU364094"/>
    </source>
</evidence>
<comment type="catalytic activity">
    <reaction evidence="14 17">
        <text>L-leucine + 2-oxoglutarate = 4-methyl-2-oxopentanoate + L-glutamate</text>
        <dbReference type="Rhea" id="RHEA:18321"/>
        <dbReference type="ChEBI" id="CHEBI:16810"/>
        <dbReference type="ChEBI" id="CHEBI:17865"/>
        <dbReference type="ChEBI" id="CHEBI:29985"/>
        <dbReference type="ChEBI" id="CHEBI:57427"/>
        <dbReference type="EC" id="2.6.1.42"/>
    </reaction>
</comment>
<evidence type="ECO:0000256" key="14">
    <source>
        <dbReference type="ARBA" id="ARBA00049229"/>
    </source>
</evidence>
<dbReference type="PROSITE" id="PS00770">
    <property type="entry name" value="AA_TRANSFER_CLASS_4"/>
    <property type="match status" value="1"/>
</dbReference>
<evidence type="ECO:0000256" key="3">
    <source>
        <dbReference type="ARBA" id="ARBA00004824"/>
    </source>
</evidence>
<accession>A0A1F7S6P4</accession>
<reference evidence="18 19" key="1">
    <citation type="journal article" date="2016" name="Nat. Commun.">
        <title>Thousands of microbial genomes shed light on interconnected biogeochemical processes in an aquifer system.</title>
        <authorList>
            <person name="Anantharaman K."/>
            <person name="Brown C.T."/>
            <person name="Hug L.A."/>
            <person name="Sharon I."/>
            <person name="Castelle C.J."/>
            <person name="Probst A.J."/>
            <person name="Thomas B.C."/>
            <person name="Singh A."/>
            <person name="Wilkins M.J."/>
            <person name="Karaoz U."/>
            <person name="Brodie E.L."/>
            <person name="Williams K.H."/>
            <person name="Hubbard S.S."/>
            <person name="Banfield J.F."/>
        </authorList>
    </citation>
    <scope>NUCLEOTIDE SEQUENCE [LARGE SCALE GENOMIC DNA]</scope>
</reference>
<name>A0A1F7S6P4_9BACT</name>
<dbReference type="GO" id="GO:0052655">
    <property type="term" value="F:L-valine-2-oxoglutarate transaminase activity"/>
    <property type="evidence" value="ECO:0007669"/>
    <property type="project" value="RHEA"/>
</dbReference>
<dbReference type="Proteomes" id="UP000179266">
    <property type="component" value="Unassembled WGS sequence"/>
</dbReference>
<dbReference type="UniPathway" id="UPA00047">
    <property type="reaction ID" value="UER00058"/>
</dbReference>
<dbReference type="NCBIfam" id="NF006185">
    <property type="entry name" value="PRK08320.1"/>
    <property type="match status" value="1"/>
</dbReference>
<evidence type="ECO:0000256" key="11">
    <source>
        <dbReference type="ARBA" id="ARBA00023304"/>
    </source>
</evidence>
<evidence type="ECO:0000256" key="13">
    <source>
        <dbReference type="ARBA" id="ARBA00048798"/>
    </source>
</evidence>
<comment type="pathway">
    <text evidence="5 17">Amino-acid biosynthesis; L-leucine biosynthesis; L-leucine from 3-methyl-2-oxobutanoate: step 4/4.</text>
</comment>
<evidence type="ECO:0000256" key="12">
    <source>
        <dbReference type="ARBA" id="ARBA00048212"/>
    </source>
</evidence>
<dbReference type="InterPro" id="IPR043132">
    <property type="entry name" value="BCAT-like_C"/>
</dbReference>
<evidence type="ECO:0000256" key="6">
    <source>
        <dbReference type="ARBA" id="ARBA00009320"/>
    </source>
</evidence>
<dbReference type="GO" id="GO:0009098">
    <property type="term" value="P:L-leucine biosynthetic process"/>
    <property type="evidence" value="ECO:0007669"/>
    <property type="project" value="UniProtKB-UniPathway"/>
</dbReference>
<comment type="caution">
    <text evidence="18">The sequence shown here is derived from an EMBL/GenBank/DDBJ whole genome shotgun (WGS) entry which is preliminary data.</text>
</comment>
<comment type="similarity">
    <text evidence="6 15">Belongs to the class-IV pyridoxal-phosphate-dependent aminotransferase family.</text>
</comment>
<protein>
    <recommendedName>
        <fullName evidence="17">Branched-chain-amino-acid aminotransferase</fullName>
        <shortName evidence="17">BCAT</shortName>
        <ecNumber evidence="17">2.6.1.42</ecNumber>
    </recommendedName>
</protein>
<dbReference type="Gene3D" id="3.20.10.10">
    <property type="entry name" value="D-amino Acid Aminotransferase, subunit A, domain 2"/>
    <property type="match status" value="1"/>
</dbReference>
<dbReference type="InterPro" id="IPR005785">
    <property type="entry name" value="B_amino_transI"/>
</dbReference>
<dbReference type="FunFam" id="3.30.470.10:FF:000006">
    <property type="entry name" value="Branched-chain-amino-acid aminotransferase"/>
    <property type="match status" value="1"/>
</dbReference>
<comment type="pathway">
    <text evidence="4 17">Amino-acid biosynthesis; L-valine biosynthesis; L-valine from pyruvate: step 4/4.</text>
</comment>
<dbReference type="GO" id="GO:0009097">
    <property type="term" value="P:isoleucine biosynthetic process"/>
    <property type="evidence" value="ECO:0007669"/>
    <property type="project" value="UniProtKB-UniPathway"/>
</dbReference>
<evidence type="ECO:0000256" key="1">
    <source>
        <dbReference type="ARBA" id="ARBA00001933"/>
    </source>
</evidence>
<proteinExistence type="inferred from homology"/>
<dbReference type="Gene3D" id="3.30.470.10">
    <property type="match status" value="1"/>
</dbReference>
<dbReference type="GO" id="GO:0005829">
    <property type="term" value="C:cytosol"/>
    <property type="evidence" value="ECO:0007669"/>
    <property type="project" value="TreeGrafter"/>
</dbReference>
<dbReference type="AlphaFoldDB" id="A0A1F7S6P4"/>
<keyword evidence="8 17" id="KW-0028">Amino-acid biosynthesis</keyword>
<comment type="function">
    <text evidence="2 17">Acts on leucine, isoleucine and valine.</text>
</comment>
<dbReference type="InterPro" id="IPR050571">
    <property type="entry name" value="Class-IV_PLP-Dep_Aminotrnsfr"/>
</dbReference>
<dbReference type="InterPro" id="IPR001544">
    <property type="entry name" value="Aminotrans_IV"/>
</dbReference>
<dbReference type="EC" id="2.6.1.42" evidence="17"/>
<dbReference type="UniPathway" id="UPA00048">
    <property type="reaction ID" value="UER00073"/>
</dbReference>
<evidence type="ECO:0000256" key="4">
    <source>
        <dbReference type="ARBA" id="ARBA00004931"/>
    </source>
</evidence>
<dbReference type="EMBL" id="MGDD01000025">
    <property type="protein sequence ID" value="OGL48928.1"/>
    <property type="molecule type" value="Genomic_DNA"/>
</dbReference>
<comment type="pathway">
    <text evidence="3 17">Amino-acid biosynthesis; L-isoleucine biosynthesis; L-isoleucine from 2-oxobutanoate: step 4/4.</text>
</comment>
<dbReference type="GO" id="GO:0052654">
    <property type="term" value="F:L-leucine-2-oxoglutarate transaminase activity"/>
    <property type="evidence" value="ECO:0007669"/>
    <property type="project" value="RHEA"/>
</dbReference>
<gene>
    <name evidence="17" type="primary">ilvE</name>
    <name evidence="18" type="ORF">A2161_00270</name>
</gene>
<dbReference type="InterPro" id="IPR036038">
    <property type="entry name" value="Aminotransferase-like"/>
</dbReference>
<dbReference type="InterPro" id="IPR043131">
    <property type="entry name" value="BCAT-like_N"/>
</dbReference>
<evidence type="ECO:0000256" key="8">
    <source>
        <dbReference type="ARBA" id="ARBA00022605"/>
    </source>
</evidence>
<dbReference type="FunFam" id="3.20.10.10:FF:000002">
    <property type="entry name" value="D-alanine aminotransferase"/>
    <property type="match status" value="1"/>
</dbReference>
<dbReference type="GO" id="GO:0009099">
    <property type="term" value="P:L-valine biosynthetic process"/>
    <property type="evidence" value="ECO:0007669"/>
    <property type="project" value="UniProtKB-UniPathway"/>
</dbReference>
<comment type="catalytic activity">
    <reaction evidence="12 17">
        <text>L-valine + 2-oxoglutarate = 3-methyl-2-oxobutanoate + L-glutamate</text>
        <dbReference type="Rhea" id="RHEA:24813"/>
        <dbReference type="ChEBI" id="CHEBI:11851"/>
        <dbReference type="ChEBI" id="CHEBI:16810"/>
        <dbReference type="ChEBI" id="CHEBI:29985"/>
        <dbReference type="ChEBI" id="CHEBI:57762"/>
        <dbReference type="EC" id="2.6.1.42"/>
    </reaction>
</comment>
<evidence type="ECO:0000256" key="9">
    <source>
        <dbReference type="ARBA" id="ARBA00022679"/>
    </source>
</evidence>
<dbReference type="NCBIfam" id="TIGR01122">
    <property type="entry name" value="ilvE_I"/>
    <property type="match status" value="1"/>
</dbReference>
<dbReference type="InterPro" id="IPR018300">
    <property type="entry name" value="Aminotrans_IV_CS"/>
</dbReference>